<dbReference type="AlphaFoldDB" id="A0A2A4SWI9"/>
<gene>
    <name evidence="1" type="ORF">COB67_10955</name>
</gene>
<dbReference type="EMBL" id="NVSR01000115">
    <property type="protein sequence ID" value="PCI25255.1"/>
    <property type="molecule type" value="Genomic_DNA"/>
</dbReference>
<evidence type="ECO:0000313" key="2">
    <source>
        <dbReference type="Proteomes" id="UP000218113"/>
    </source>
</evidence>
<protein>
    <submittedName>
        <fullName evidence="1">Uncharacterized protein</fullName>
    </submittedName>
</protein>
<comment type="caution">
    <text evidence="1">The sequence shown here is derived from an EMBL/GenBank/DDBJ whole genome shotgun (WGS) entry which is preliminary data.</text>
</comment>
<dbReference type="Proteomes" id="UP000218113">
    <property type="component" value="Unassembled WGS sequence"/>
</dbReference>
<proteinExistence type="predicted"/>
<reference evidence="2" key="1">
    <citation type="submission" date="2017-08" db="EMBL/GenBank/DDBJ databases">
        <title>A dynamic microbial community with high functional redundancy inhabits the cold, oxic subseafloor aquifer.</title>
        <authorList>
            <person name="Tully B.J."/>
            <person name="Wheat C.G."/>
            <person name="Glazer B.T."/>
            <person name="Huber J.A."/>
        </authorList>
    </citation>
    <scope>NUCLEOTIDE SEQUENCE [LARGE SCALE GENOMIC DNA]</scope>
</reference>
<evidence type="ECO:0000313" key="1">
    <source>
        <dbReference type="EMBL" id="PCI25255.1"/>
    </source>
</evidence>
<accession>A0A2A4SWI9</accession>
<name>A0A2A4SWI9_9DELT</name>
<organism evidence="1 2">
    <name type="scientific">SAR324 cluster bacterium</name>
    <dbReference type="NCBI Taxonomy" id="2024889"/>
    <lineage>
        <taxon>Bacteria</taxon>
        <taxon>Deltaproteobacteria</taxon>
        <taxon>SAR324 cluster</taxon>
    </lineage>
</organism>
<sequence>MKRILWISFFFFFTLHWGGLLAQNGEDVLLDPELQVKETQGKRIDSIKIVNARKVILSPGNIQRIKTGEEGETILGIEFEHLDPMGDFPVVRIQGIPFKLTKRGESIKFTWQQASYELVWLPQGDKVSLLSSEPFGERTFSPKAQQVKRELLYKGLAVETKRMNGVHAKMEVTGIVKNREGKMEKFSVRTFSNKARVKSYQNENNIIAPAFQDQYEKGVNGEVLFIFSTNKQGQIYVYYR</sequence>